<accession>A0A175XYR2</accession>
<sequence>MTPTKLGALALILAGTGLSSCTTMGGNIKGNFSCVAPDGICAPSSTIDDRALAMIAGEEGDRMITPAGPYSAPATGDLGGQSIAARNIAGGFQSAAATPARSQERVLRIVFPAQIDAAGRLREQTAIHAVVERGEWQQALADNAVASTPAQVRAATGGDTLLAAIDRADQPAFVDGEPAVDPDMPTAAAVAAARAQADPVGDIRDQVARRLSKAPRRLPVTPSALHTPATVTYSAPAAAASSQPARATPAPSGTPARVGATTPAKPLPSSAPSRPVITASSGVAVPKYATQAGRNAIVAVAANPAIRAGLARAEPEARDAAKAASPLPVLRASSFPGVDQ</sequence>
<feature type="region of interest" description="Disordered" evidence="1">
    <location>
        <begin position="311"/>
        <end position="340"/>
    </location>
</feature>
<dbReference type="EMBL" id="LQCK02000068">
    <property type="protein sequence ID" value="KZB93553.1"/>
    <property type="molecule type" value="Genomic_DNA"/>
</dbReference>
<evidence type="ECO:0000313" key="3">
    <source>
        <dbReference type="Proteomes" id="UP000078460"/>
    </source>
</evidence>
<dbReference type="Proteomes" id="UP000078460">
    <property type="component" value="Unassembled WGS sequence"/>
</dbReference>
<proteinExistence type="predicted"/>
<organism evidence="2 3">
    <name type="scientific">Sphingomonas melonis TY</name>
    <dbReference type="NCBI Taxonomy" id="621456"/>
    <lineage>
        <taxon>Bacteria</taxon>
        <taxon>Pseudomonadati</taxon>
        <taxon>Pseudomonadota</taxon>
        <taxon>Alphaproteobacteria</taxon>
        <taxon>Sphingomonadales</taxon>
        <taxon>Sphingomonadaceae</taxon>
        <taxon>Sphingomonas</taxon>
    </lineage>
</organism>
<name>A0A175XYR2_9SPHN</name>
<feature type="compositionally biased region" description="Low complexity" evidence="1">
    <location>
        <begin position="235"/>
        <end position="251"/>
    </location>
</feature>
<comment type="caution">
    <text evidence="2">The sequence shown here is derived from an EMBL/GenBank/DDBJ whole genome shotgun (WGS) entry which is preliminary data.</text>
</comment>
<feature type="region of interest" description="Disordered" evidence="1">
    <location>
        <begin position="235"/>
        <end position="275"/>
    </location>
</feature>
<evidence type="ECO:0000313" key="2">
    <source>
        <dbReference type="EMBL" id="KZB93553.1"/>
    </source>
</evidence>
<keyword evidence="3" id="KW-1185">Reference proteome</keyword>
<reference evidence="2" key="1">
    <citation type="submission" date="2016-03" db="EMBL/GenBank/DDBJ databases">
        <title>Sphingomonas melonis TY, whole genome shotgun sequencing.</title>
        <authorList>
            <person name="Wang H."/>
            <person name="Zhu P."/>
        </authorList>
    </citation>
    <scope>NUCLEOTIDE SEQUENCE [LARGE SCALE GENOMIC DNA]</scope>
    <source>
        <strain evidence="2">TY</strain>
    </source>
</reference>
<gene>
    <name evidence="2" type="ORF">AVM11_11815</name>
</gene>
<protein>
    <submittedName>
        <fullName evidence="2">Uncharacterized protein</fullName>
    </submittedName>
</protein>
<dbReference type="PROSITE" id="PS51257">
    <property type="entry name" value="PROKAR_LIPOPROTEIN"/>
    <property type="match status" value="1"/>
</dbReference>
<evidence type="ECO:0000256" key="1">
    <source>
        <dbReference type="SAM" id="MobiDB-lite"/>
    </source>
</evidence>
<dbReference type="AlphaFoldDB" id="A0A175XYR2"/>